<dbReference type="PANTHER" id="PTHR32315:SF3">
    <property type="entry name" value="ADENINE PHOSPHORIBOSYLTRANSFERASE"/>
    <property type="match status" value="1"/>
</dbReference>
<evidence type="ECO:0000256" key="7">
    <source>
        <dbReference type="ARBA" id="ARBA00011893"/>
    </source>
</evidence>
<feature type="domain" description="Phosphoribosyltransferase" evidence="15">
    <location>
        <begin position="34"/>
        <end position="163"/>
    </location>
</feature>
<evidence type="ECO:0000256" key="11">
    <source>
        <dbReference type="ARBA" id="ARBA00022676"/>
    </source>
</evidence>
<dbReference type="GO" id="GO:0003999">
    <property type="term" value="F:adenine phosphoribosyltransferase activity"/>
    <property type="evidence" value="ECO:0007669"/>
    <property type="project" value="UniProtKB-EC"/>
</dbReference>
<evidence type="ECO:0000256" key="9">
    <source>
        <dbReference type="ARBA" id="ARBA00022490"/>
    </source>
</evidence>
<keyword evidence="9" id="KW-0963">Cytoplasm</keyword>
<comment type="subcellular location">
    <subcellularLocation>
        <location evidence="3">Cytoplasm</location>
    </subcellularLocation>
</comment>
<comment type="similarity">
    <text evidence="5">Belongs to the purine/pyrimidine phosphoribosyltransferase family.</text>
</comment>
<sequence length="180" mass="19893">MCDPEKEDVVRAAVREFPDFPTPGVLFRDITPVLKDPAVFRTVIDLFEVHVRANYTKVDLIAGLDSRGFLFGPALAQRINVGFIMIRKKGKLPGLTESVSYSLEYGKAELEIQRDAVDPGQKVILIDDLLATGGTMSAACELLTRRGAEILDCLVLIELLSLRGADKLKPHRTHSLLAYD</sequence>
<organism evidence="16 17">
    <name type="scientific">Leptobrachium leishanense</name>
    <name type="common">Leishan spiny toad</name>
    <dbReference type="NCBI Taxonomy" id="445787"/>
    <lineage>
        <taxon>Eukaryota</taxon>
        <taxon>Metazoa</taxon>
        <taxon>Chordata</taxon>
        <taxon>Craniata</taxon>
        <taxon>Vertebrata</taxon>
        <taxon>Euteleostomi</taxon>
        <taxon>Amphibia</taxon>
        <taxon>Batrachia</taxon>
        <taxon>Anura</taxon>
        <taxon>Pelobatoidea</taxon>
        <taxon>Megophryidae</taxon>
        <taxon>Leptobrachium</taxon>
    </lineage>
</organism>
<comment type="function">
    <text evidence="2">Catalyzes a salvage reaction resulting in the formation of AMP, that is energically less costly than de novo synthesis.</text>
</comment>
<dbReference type="GO" id="GO:0006166">
    <property type="term" value="P:purine ribonucleoside salvage"/>
    <property type="evidence" value="ECO:0007669"/>
    <property type="project" value="UniProtKB-KW"/>
</dbReference>
<dbReference type="Gene3D" id="3.40.50.2020">
    <property type="match status" value="1"/>
</dbReference>
<evidence type="ECO:0000256" key="3">
    <source>
        <dbReference type="ARBA" id="ARBA00004496"/>
    </source>
</evidence>
<evidence type="ECO:0000256" key="14">
    <source>
        <dbReference type="ARBA" id="ARBA00022990"/>
    </source>
</evidence>
<dbReference type="AlphaFoldDB" id="A0A8C5MQK9"/>
<accession>A0A8C5MQK9</accession>
<evidence type="ECO:0000313" key="16">
    <source>
        <dbReference type="Ensembl" id="ENSLLEP00000017462.1"/>
    </source>
</evidence>
<keyword evidence="11" id="KW-0328">Glycosyltransferase</keyword>
<dbReference type="InterPro" id="IPR000836">
    <property type="entry name" value="PRTase_dom"/>
</dbReference>
<dbReference type="Proteomes" id="UP000694569">
    <property type="component" value="Unplaced"/>
</dbReference>
<evidence type="ECO:0000259" key="15">
    <source>
        <dbReference type="Pfam" id="PF00156"/>
    </source>
</evidence>
<keyword evidence="13" id="KW-0660">Purine salvage</keyword>
<evidence type="ECO:0000256" key="4">
    <source>
        <dbReference type="ARBA" id="ARBA00004659"/>
    </source>
</evidence>
<dbReference type="GeneTree" id="ENSGT00390000017259"/>
<dbReference type="InterPro" id="IPR050054">
    <property type="entry name" value="UPRTase/APRTase"/>
</dbReference>
<keyword evidence="10" id="KW-0597">Phosphoprotein</keyword>
<evidence type="ECO:0000313" key="17">
    <source>
        <dbReference type="Proteomes" id="UP000694569"/>
    </source>
</evidence>
<dbReference type="GO" id="GO:0044209">
    <property type="term" value="P:AMP salvage"/>
    <property type="evidence" value="ECO:0007669"/>
    <property type="project" value="UniProtKB-UniPathway"/>
</dbReference>
<dbReference type="InterPro" id="IPR005764">
    <property type="entry name" value="Ade_phspho_trans"/>
</dbReference>
<evidence type="ECO:0000256" key="8">
    <source>
        <dbReference type="ARBA" id="ARBA00017366"/>
    </source>
</evidence>
<reference evidence="16" key="2">
    <citation type="submission" date="2025-09" db="UniProtKB">
        <authorList>
            <consortium name="Ensembl"/>
        </authorList>
    </citation>
    <scope>IDENTIFICATION</scope>
</reference>
<dbReference type="EC" id="2.4.2.7" evidence="7"/>
<comment type="pathway">
    <text evidence="4">Purine metabolism; AMP biosynthesis via salvage pathway; AMP from adenine: step 1/1.</text>
</comment>
<evidence type="ECO:0000256" key="1">
    <source>
        <dbReference type="ARBA" id="ARBA00000868"/>
    </source>
</evidence>
<comment type="subunit">
    <text evidence="6">Homodimer.</text>
</comment>
<dbReference type="SUPFAM" id="SSF53271">
    <property type="entry name" value="PRTase-like"/>
    <property type="match status" value="1"/>
</dbReference>
<evidence type="ECO:0000256" key="6">
    <source>
        <dbReference type="ARBA" id="ARBA00011738"/>
    </source>
</evidence>
<dbReference type="NCBIfam" id="TIGR01090">
    <property type="entry name" value="apt"/>
    <property type="match status" value="1"/>
</dbReference>
<reference evidence="16" key="1">
    <citation type="submission" date="2025-08" db="UniProtKB">
        <authorList>
            <consortium name="Ensembl"/>
        </authorList>
    </citation>
    <scope>IDENTIFICATION</scope>
</reference>
<dbReference type="Pfam" id="PF00156">
    <property type="entry name" value="Pribosyltran"/>
    <property type="match status" value="1"/>
</dbReference>
<keyword evidence="14" id="KW-0007">Acetylation</keyword>
<evidence type="ECO:0000256" key="10">
    <source>
        <dbReference type="ARBA" id="ARBA00022553"/>
    </source>
</evidence>
<dbReference type="PANTHER" id="PTHR32315">
    <property type="entry name" value="ADENINE PHOSPHORIBOSYLTRANSFERASE"/>
    <property type="match status" value="1"/>
</dbReference>
<evidence type="ECO:0000256" key="12">
    <source>
        <dbReference type="ARBA" id="ARBA00022679"/>
    </source>
</evidence>
<name>A0A8C5MQK9_9ANUR</name>
<gene>
    <name evidence="16" type="primary">APRT</name>
</gene>
<dbReference type="UniPathway" id="UPA00588">
    <property type="reaction ID" value="UER00646"/>
</dbReference>
<protein>
    <recommendedName>
        <fullName evidence="8">Adenine phosphoribosyltransferase</fullName>
        <ecNumber evidence="7">2.4.2.7</ecNumber>
    </recommendedName>
</protein>
<dbReference type="GO" id="GO:0006168">
    <property type="term" value="P:adenine salvage"/>
    <property type="evidence" value="ECO:0007669"/>
    <property type="project" value="InterPro"/>
</dbReference>
<dbReference type="Ensembl" id="ENSLLET00000018127.1">
    <property type="protein sequence ID" value="ENSLLEP00000017462.1"/>
    <property type="gene ID" value="ENSLLEG00000010959.1"/>
</dbReference>
<proteinExistence type="inferred from homology"/>
<dbReference type="GO" id="GO:0002055">
    <property type="term" value="F:adenine binding"/>
    <property type="evidence" value="ECO:0007669"/>
    <property type="project" value="TreeGrafter"/>
</dbReference>
<dbReference type="OrthoDB" id="363185at2759"/>
<evidence type="ECO:0000256" key="5">
    <source>
        <dbReference type="ARBA" id="ARBA00008391"/>
    </source>
</evidence>
<evidence type="ECO:0000256" key="13">
    <source>
        <dbReference type="ARBA" id="ARBA00022726"/>
    </source>
</evidence>
<keyword evidence="12" id="KW-0808">Transferase</keyword>
<dbReference type="InterPro" id="IPR029057">
    <property type="entry name" value="PRTase-like"/>
</dbReference>
<dbReference type="FunFam" id="3.40.50.2020:FF:000123">
    <property type="entry name" value="Adenine phosphoribosyltransferase"/>
    <property type="match status" value="1"/>
</dbReference>
<dbReference type="NCBIfam" id="NF002636">
    <property type="entry name" value="PRK02304.1-5"/>
    <property type="match status" value="1"/>
</dbReference>
<evidence type="ECO:0000256" key="2">
    <source>
        <dbReference type="ARBA" id="ARBA00003968"/>
    </source>
</evidence>
<dbReference type="GO" id="GO:0016208">
    <property type="term" value="F:AMP binding"/>
    <property type="evidence" value="ECO:0007669"/>
    <property type="project" value="TreeGrafter"/>
</dbReference>
<dbReference type="CDD" id="cd06223">
    <property type="entry name" value="PRTases_typeI"/>
    <property type="match status" value="1"/>
</dbReference>
<dbReference type="HAMAP" id="MF_00004">
    <property type="entry name" value="Aden_phosphoribosyltr"/>
    <property type="match status" value="1"/>
</dbReference>
<dbReference type="NCBIfam" id="NF002634">
    <property type="entry name" value="PRK02304.1-3"/>
    <property type="match status" value="1"/>
</dbReference>
<keyword evidence="17" id="KW-1185">Reference proteome</keyword>
<dbReference type="GO" id="GO:0005737">
    <property type="term" value="C:cytoplasm"/>
    <property type="evidence" value="ECO:0007669"/>
    <property type="project" value="UniProtKB-SubCell"/>
</dbReference>
<comment type="catalytic activity">
    <reaction evidence="1">
        <text>AMP + diphosphate = 5-phospho-alpha-D-ribose 1-diphosphate + adenine</text>
        <dbReference type="Rhea" id="RHEA:16609"/>
        <dbReference type="ChEBI" id="CHEBI:16708"/>
        <dbReference type="ChEBI" id="CHEBI:33019"/>
        <dbReference type="ChEBI" id="CHEBI:58017"/>
        <dbReference type="ChEBI" id="CHEBI:456215"/>
        <dbReference type="EC" id="2.4.2.7"/>
    </reaction>
</comment>